<dbReference type="SUPFAM" id="SSF53335">
    <property type="entry name" value="S-adenosyl-L-methionine-dependent methyltransferases"/>
    <property type="match status" value="1"/>
</dbReference>
<dbReference type="RefSeq" id="WP_051596004.1">
    <property type="nucleotide sequence ID" value="NZ_ARYH01000001.1"/>
</dbReference>
<evidence type="ECO:0000313" key="5">
    <source>
        <dbReference type="Proteomes" id="UP000027446"/>
    </source>
</evidence>
<keyword evidence="3" id="KW-0949">S-adenosyl-L-methionine</keyword>
<dbReference type="PANTHER" id="PTHR43167:SF1">
    <property type="entry name" value="PUTATIVE (AFU_ORTHOLOGUE AFUA_6G01830)-RELATED"/>
    <property type="match status" value="1"/>
</dbReference>
<keyword evidence="5" id="KW-1185">Reference proteome</keyword>
<dbReference type="CDD" id="cd02440">
    <property type="entry name" value="AdoMet_MTases"/>
    <property type="match status" value="1"/>
</dbReference>
<sequence length="235" mass="25484">MPFDCRHTGHAGNGLNDADVAHTLKHLHQAASGRDALVFARALPAIIAGKFTGRSTFEAAEPYLAKAYIPVSEEFGRFMYLTALSRGARNIVEFGSSYGISSIYLAAAARETGGFFTGTEKDPDKARIALENLSDAGLSRWSDIREGDALESLAPLEGPVDFLFLDGWKDLYIPVLKLIEPKLAPGAVIFADNVHSFRKTLKPFVDYISDVSNGYETTILDIGSGVSLSVWRPAN</sequence>
<comment type="caution">
    <text evidence="4">The sequence shown here is derived from an EMBL/GenBank/DDBJ whole genome shotgun (WGS) entry which is preliminary data.</text>
</comment>
<dbReference type="PANTHER" id="PTHR43167">
    <property type="entry name" value="PUTATIVE (AFU_ORTHOLOGUE AFUA_6G01830)-RELATED"/>
    <property type="match status" value="1"/>
</dbReference>
<organism evidence="4 5">
    <name type="scientific">Hyphomonas adhaerens MHS-3</name>
    <dbReference type="NCBI Taxonomy" id="1280949"/>
    <lineage>
        <taxon>Bacteria</taxon>
        <taxon>Pseudomonadati</taxon>
        <taxon>Pseudomonadota</taxon>
        <taxon>Alphaproteobacteria</taxon>
        <taxon>Hyphomonadales</taxon>
        <taxon>Hyphomonadaceae</taxon>
        <taxon>Hyphomonas</taxon>
    </lineage>
</organism>
<dbReference type="OrthoDB" id="9799672at2"/>
<evidence type="ECO:0000256" key="1">
    <source>
        <dbReference type="ARBA" id="ARBA00022603"/>
    </source>
</evidence>
<dbReference type="eggNOG" id="COG4122">
    <property type="taxonomic scope" value="Bacteria"/>
</dbReference>
<dbReference type="InterPro" id="IPR002935">
    <property type="entry name" value="SAM_O-MeTrfase"/>
</dbReference>
<evidence type="ECO:0000256" key="3">
    <source>
        <dbReference type="ARBA" id="ARBA00022691"/>
    </source>
</evidence>
<dbReference type="EMBL" id="ARYH01000001">
    <property type="protein sequence ID" value="KCZ85452.1"/>
    <property type="molecule type" value="Genomic_DNA"/>
</dbReference>
<dbReference type="PROSITE" id="PS51682">
    <property type="entry name" value="SAM_OMT_I"/>
    <property type="match status" value="1"/>
</dbReference>
<dbReference type="STRING" id="1280949.HAD_07205"/>
<dbReference type="Proteomes" id="UP000027446">
    <property type="component" value="Unassembled WGS sequence"/>
</dbReference>
<dbReference type="PATRIC" id="fig|1280949.3.peg.1468"/>
<dbReference type="Gene3D" id="3.40.50.150">
    <property type="entry name" value="Vaccinia Virus protein VP39"/>
    <property type="match status" value="1"/>
</dbReference>
<dbReference type="Pfam" id="PF13578">
    <property type="entry name" value="Methyltransf_24"/>
    <property type="match status" value="1"/>
</dbReference>
<dbReference type="GO" id="GO:0032259">
    <property type="term" value="P:methylation"/>
    <property type="evidence" value="ECO:0007669"/>
    <property type="project" value="UniProtKB-KW"/>
</dbReference>
<dbReference type="AlphaFoldDB" id="A0A069E5U5"/>
<keyword evidence="1 4" id="KW-0489">Methyltransferase</keyword>
<dbReference type="GO" id="GO:0008171">
    <property type="term" value="F:O-methyltransferase activity"/>
    <property type="evidence" value="ECO:0007669"/>
    <property type="project" value="InterPro"/>
</dbReference>
<protein>
    <submittedName>
        <fullName evidence="4">O-methyltransferase family protein</fullName>
    </submittedName>
</protein>
<gene>
    <name evidence="4" type="ORF">HAD_07205</name>
</gene>
<accession>A0A069E5U5</accession>
<proteinExistence type="predicted"/>
<dbReference type="InterPro" id="IPR029063">
    <property type="entry name" value="SAM-dependent_MTases_sf"/>
</dbReference>
<name>A0A069E5U5_9PROT</name>
<evidence type="ECO:0000313" key="4">
    <source>
        <dbReference type="EMBL" id="KCZ85452.1"/>
    </source>
</evidence>
<evidence type="ECO:0000256" key="2">
    <source>
        <dbReference type="ARBA" id="ARBA00022679"/>
    </source>
</evidence>
<keyword evidence="2 4" id="KW-0808">Transferase</keyword>
<reference evidence="4 5" key="1">
    <citation type="journal article" date="2014" name="Antonie Van Leeuwenhoek">
        <title>Hyphomonas beringensis sp. nov. and Hyphomonas chukchiensis sp. nov., isolated from surface seawater of the Bering Sea and Chukchi Sea.</title>
        <authorList>
            <person name="Li C."/>
            <person name="Lai Q."/>
            <person name="Li G."/>
            <person name="Dong C."/>
            <person name="Wang J."/>
            <person name="Liao Y."/>
            <person name="Shao Z."/>
        </authorList>
    </citation>
    <scope>NUCLEOTIDE SEQUENCE [LARGE SCALE GENOMIC DNA]</scope>
    <source>
        <strain evidence="4 5">MHS-3</strain>
    </source>
</reference>